<dbReference type="Gene3D" id="3.20.20.100">
    <property type="entry name" value="NADP-dependent oxidoreductase domain"/>
    <property type="match status" value="1"/>
</dbReference>
<dbReference type="RefSeq" id="WP_115749505.1">
    <property type="nucleotide sequence ID" value="NZ_PIOD01000008.1"/>
</dbReference>
<dbReference type="PANTHER" id="PTHR43312">
    <property type="entry name" value="D-THREO-ALDOSE 1-DEHYDROGENASE"/>
    <property type="match status" value="1"/>
</dbReference>
<reference evidence="3" key="1">
    <citation type="submission" date="2017-11" db="EMBL/GenBank/DDBJ databases">
        <authorList>
            <person name="Zhu W."/>
        </authorList>
    </citation>
    <scope>NUCLEOTIDE SEQUENCE [LARGE SCALE GENOMIC DNA]</scope>
    <source>
        <strain evidence="3">CAU 1051</strain>
    </source>
</reference>
<dbReference type="OrthoDB" id="9773828at2"/>
<dbReference type="CDD" id="cd19086">
    <property type="entry name" value="AKR_AKR11C1"/>
    <property type="match status" value="1"/>
</dbReference>
<gene>
    <name evidence="2" type="ORF">CWR45_08825</name>
</gene>
<organism evidence="2 3">
    <name type="scientific">Oceanobacillus chungangensis</name>
    <dbReference type="NCBI Taxonomy" id="1229152"/>
    <lineage>
        <taxon>Bacteria</taxon>
        <taxon>Bacillati</taxon>
        <taxon>Bacillota</taxon>
        <taxon>Bacilli</taxon>
        <taxon>Bacillales</taxon>
        <taxon>Bacillaceae</taxon>
        <taxon>Oceanobacillus</taxon>
    </lineage>
</organism>
<accession>A0A3D8PUS1</accession>
<dbReference type="PANTHER" id="PTHR43312:SF1">
    <property type="entry name" value="NADP-DEPENDENT OXIDOREDUCTASE DOMAIN-CONTAINING PROTEIN"/>
    <property type="match status" value="1"/>
</dbReference>
<sequence>MKKNRLGKSDIMISELTLGCMSLGTDLNKAKAIIDFAIDCGINHLDTADLYDFGSNEEIIGEAIKEKRSQLILTTKVGNHFSSDEKTWFWDPSKKYIEQAVKKSLKRLQTDYIDFYMLHGGTIDDPIEETIDAFEGLKKAGLIRAYGISSIRPNVIREYIEHSSIDGVMTQYSLLDRRPEEKILDLLYTNGISVLARGPLAKGMLSNHGENLIERKGREGYLNYSYPELIDVQQAFSQLIGDKSSRNALALQYVLRHQAVDTAVFGASSIEQVKENIQSHDLQKLTDEEHSQLKQISKANFYTNHR</sequence>
<keyword evidence="3" id="KW-1185">Reference proteome</keyword>
<name>A0A3D8PUS1_9BACI</name>
<dbReference type="EMBL" id="PIOD01000008">
    <property type="protein sequence ID" value="RDW18909.1"/>
    <property type="molecule type" value="Genomic_DNA"/>
</dbReference>
<dbReference type="Pfam" id="PF00248">
    <property type="entry name" value="Aldo_ket_red"/>
    <property type="match status" value="1"/>
</dbReference>
<dbReference type="InterPro" id="IPR023210">
    <property type="entry name" value="NADP_OxRdtase_dom"/>
</dbReference>
<evidence type="ECO:0000313" key="3">
    <source>
        <dbReference type="Proteomes" id="UP000256520"/>
    </source>
</evidence>
<dbReference type="Proteomes" id="UP000256520">
    <property type="component" value="Unassembled WGS sequence"/>
</dbReference>
<dbReference type="InterPro" id="IPR020471">
    <property type="entry name" value="AKR"/>
</dbReference>
<dbReference type="GO" id="GO:0016491">
    <property type="term" value="F:oxidoreductase activity"/>
    <property type="evidence" value="ECO:0007669"/>
    <property type="project" value="InterPro"/>
</dbReference>
<dbReference type="PRINTS" id="PR00069">
    <property type="entry name" value="ALDKETRDTASE"/>
</dbReference>
<dbReference type="InterPro" id="IPR053135">
    <property type="entry name" value="AKR2_Oxidoreductase"/>
</dbReference>
<dbReference type="AlphaFoldDB" id="A0A3D8PUS1"/>
<proteinExistence type="predicted"/>
<protein>
    <submittedName>
        <fullName evidence="2">Oxidoreductase</fullName>
    </submittedName>
</protein>
<evidence type="ECO:0000259" key="1">
    <source>
        <dbReference type="Pfam" id="PF00248"/>
    </source>
</evidence>
<dbReference type="InterPro" id="IPR036812">
    <property type="entry name" value="NAD(P)_OxRdtase_dom_sf"/>
</dbReference>
<evidence type="ECO:0000313" key="2">
    <source>
        <dbReference type="EMBL" id="RDW18909.1"/>
    </source>
</evidence>
<feature type="domain" description="NADP-dependent oxidoreductase" evidence="1">
    <location>
        <begin position="16"/>
        <end position="297"/>
    </location>
</feature>
<comment type="caution">
    <text evidence="2">The sequence shown here is derived from an EMBL/GenBank/DDBJ whole genome shotgun (WGS) entry which is preliminary data.</text>
</comment>
<dbReference type="SUPFAM" id="SSF51430">
    <property type="entry name" value="NAD(P)-linked oxidoreductase"/>
    <property type="match status" value="1"/>
</dbReference>